<name>A0A161J9D3_9GAMM</name>
<sequence>MVCVGAHPVRERSCPVAIRSENSRAQGVLLQVSAGWR</sequence>
<evidence type="ECO:0000313" key="2">
    <source>
        <dbReference type="Proteomes" id="UP000077255"/>
    </source>
</evidence>
<keyword evidence="2" id="KW-1185">Reference proteome</keyword>
<dbReference type="Proteomes" id="UP000077255">
    <property type="component" value="Chromosome"/>
</dbReference>
<protein>
    <submittedName>
        <fullName evidence="1">Uncharacterized protein</fullName>
    </submittedName>
</protein>
<organism evidence="1 2">
    <name type="scientific">Dyella thiooxydans</name>
    <dbReference type="NCBI Taxonomy" id="445710"/>
    <lineage>
        <taxon>Bacteria</taxon>
        <taxon>Pseudomonadati</taxon>
        <taxon>Pseudomonadota</taxon>
        <taxon>Gammaproteobacteria</taxon>
        <taxon>Lysobacterales</taxon>
        <taxon>Rhodanobacteraceae</taxon>
        <taxon>Dyella</taxon>
    </lineage>
</organism>
<gene>
    <name evidence="1" type="ORF">ATSB10_16310</name>
</gene>
<reference evidence="1 2" key="1">
    <citation type="submission" date="2016-02" db="EMBL/GenBank/DDBJ databases">
        <title>Complete genome sequencing and analysis of ATSB10, Dyella thiooxydans isolated from rhizosphere soil of sunflower (Helianthus annuus L.).</title>
        <authorList>
            <person name="Lee Y."/>
            <person name="Hwangbo K."/>
            <person name="Chung H."/>
            <person name="Yoo J."/>
            <person name="Kim K.Y."/>
            <person name="Sa T.M."/>
            <person name="Um Y."/>
            <person name="Madhaiyan M."/>
        </authorList>
    </citation>
    <scope>NUCLEOTIDE SEQUENCE [LARGE SCALE GENOMIC DNA]</scope>
    <source>
        <strain evidence="1 2">ATSB10</strain>
    </source>
</reference>
<accession>A0A161J9D3</accession>
<dbReference type="EMBL" id="CP014841">
    <property type="protein sequence ID" value="AND69085.1"/>
    <property type="molecule type" value="Genomic_DNA"/>
</dbReference>
<dbReference type="KEGG" id="dtx:ATSB10_16310"/>
<evidence type="ECO:0000313" key="1">
    <source>
        <dbReference type="EMBL" id="AND69085.1"/>
    </source>
</evidence>
<dbReference type="AlphaFoldDB" id="A0A161J9D3"/>
<proteinExistence type="predicted"/>